<evidence type="ECO:0000313" key="2">
    <source>
        <dbReference type="EMBL" id="RSU00876.1"/>
    </source>
</evidence>
<reference evidence="2 3" key="1">
    <citation type="submission" date="2017-05" db="EMBL/GenBank/DDBJ databases">
        <title>Vagococcus spp. assemblies.</title>
        <authorList>
            <person name="Gulvik C.A."/>
        </authorList>
    </citation>
    <scope>NUCLEOTIDE SEQUENCE [LARGE SCALE GENOMIC DNA]</scope>
    <source>
        <strain evidence="2 3">NCFB 2497</strain>
    </source>
</reference>
<sequence>MDFKRVEGIFLVVFLFLNMFLFYVYQEGEKDQKIVSTGTISENIEERLRADDIEVPHSLSEKIEQGYYLSAEETNLFAEAKESLKNQEWQVSDNQLTSSLVTKFDNNISDSDEEKEAKKFVSQKGNVLNNSEYVLSEFENQKGEKYVFHQEWEDIPFYDETSQLTLRLQKNDFEHLEIDNYEQTHLSNIEPLRDPQNLISEREAVISLYTNNRLQSGNKIKSINLGYTRIFTVREKNVYIPAWFITVETNKNNVQVERIDAFSNAVLSGNVSEVKN</sequence>
<gene>
    <name evidence="2" type="ORF">CBF32_09690</name>
</gene>
<dbReference type="EMBL" id="NGJX01000010">
    <property type="protein sequence ID" value="RSU00876.1"/>
    <property type="molecule type" value="Genomic_DNA"/>
</dbReference>
<name>A0A369AW09_9ENTE</name>
<dbReference type="AlphaFoldDB" id="A0A369AW09"/>
<keyword evidence="3" id="KW-1185">Reference proteome</keyword>
<evidence type="ECO:0000259" key="1">
    <source>
        <dbReference type="Pfam" id="PF09648"/>
    </source>
</evidence>
<dbReference type="Gene3D" id="2.40.128.690">
    <property type="entry name" value="YycH protein, domain 3-like"/>
    <property type="match status" value="1"/>
</dbReference>
<feature type="domain" description="Regulatory protein YycH-like" evidence="1">
    <location>
        <begin position="41"/>
        <end position="262"/>
    </location>
</feature>
<accession>A0A369AW09</accession>
<organism evidence="2 3">
    <name type="scientific">Vagococcus fluvialis</name>
    <dbReference type="NCBI Taxonomy" id="2738"/>
    <lineage>
        <taxon>Bacteria</taxon>
        <taxon>Bacillati</taxon>
        <taxon>Bacillota</taxon>
        <taxon>Bacilli</taxon>
        <taxon>Lactobacillales</taxon>
        <taxon>Enterococcaceae</taxon>
        <taxon>Vagococcus</taxon>
    </lineage>
</organism>
<evidence type="ECO:0000313" key="3">
    <source>
        <dbReference type="Proteomes" id="UP000288197"/>
    </source>
</evidence>
<dbReference type="OrthoDB" id="2135943at2"/>
<protein>
    <recommendedName>
        <fullName evidence="1">Regulatory protein YycH-like domain-containing protein</fullName>
    </recommendedName>
</protein>
<dbReference type="RefSeq" id="WP_114290052.1">
    <property type="nucleotide sequence ID" value="NZ_JAYEVN010000009.1"/>
</dbReference>
<comment type="caution">
    <text evidence="2">The sequence shown here is derived from an EMBL/GenBank/DDBJ whole genome shotgun (WGS) entry which is preliminary data.</text>
</comment>
<dbReference type="InterPro" id="IPR018604">
    <property type="entry name" value="YycI-like"/>
</dbReference>
<dbReference type="GeneID" id="63146933"/>
<dbReference type="Proteomes" id="UP000288197">
    <property type="component" value="Unassembled WGS sequence"/>
</dbReference>
<proteinExistence type="predicted"/>
<dbReference type="GO" id="GO:0016020">
    <property type="term" value="C:membrane"/>
    <property type="evidence" value="ECO:0007669"/>
    <property type="project" value="InterPro"/>
</dbReference>
<dbReference type="Pfam" id="PF09648">
    <property type="entry name" value="YycI"/>
    <property type="match status" value="1"/>
</dbReference>